<dbReference type="NCBIfam" id="TIGR01730">
    <property type="entry name" value="RND_mfp"/>
    <property type="match status" value="1"/>
</dbReference>
<dbReference type="Pfam" id="PF25967">
    <property type="entry name" value="RND-MFP_C"/>
    <property type="match status" value="1"/>
</dbReference>
<accession>A0ABV7XHW2</accession>
<sequence>MTMQTRTLALAGAILLLSACGNGEEAGPGGAAGQMPPPQVGVVVAKKTTVPLTQEMVGRLAPYRSADVRARVPGVLQKRVYDEGSDVSKGDVLFVIDPAPLRAALGQAQASLAQAQANYANAKANADRARQLLPQKFISKSDYDNALASERSSLAAIQAGKAAVDAAQINLGYATVRAPIDGRAGKQQVTEGALVGQGTATLLTTVDQIDPLYVNFSMSVSELSRARGLQSNGEAPQVRVQLPDGTVYDHPGVLDFSGDIVDPDTGSVTLRAQLPNPDKQLLPGTFVSFDITLGQVPNAFLVPQAAVQRDHQGAYVLVVGEDGNVARKDIAAETAKGADWIVTRGLAGGERIIVSGLQKAQPGQPAKAEPYQAPGAGGAPAGAPPAAGAPGDKPAGKPAEQPQAGDAAQKD</sequence>
<dbReference type="Gene3D" id="1.10.287.470">
    <property type="entry name" value="Helix hairpin bin"/>
    <property type="match status" value="1"/>
</dbReference>
<protein>
    <submittedName>
        <fullName evidence="10">Efflux RND transporter periplasmic adaptor subunit</fullName>
    </submittedName>
</protein>
<evidence type="ECO:0000259" key="6">
    <source>
        <dbReference type="Pfam" id="PF25876"/>
    </source>
</evidence>
<evidence type="ECO:0000256" key="4">
    <source>
        <dbReference type="SAM" id="MobiDB-lite"/>
    </source>
</evidence>
<dbReference type="Pfam" id="PF25917">
    <property type="entry name" value="BSH_RND"/>
    <property type="match status" value="1"/>
</dbReference>
<evidence type="ECO:0000313" key="10">
    <source>
        <dbReference type="EMBL" id="MFC3714683.1"/>
    </source>
</evidence>
<keyword evidence="3" id="KW-0175">Coiled coil</keyword>
<dbReference type="Pfam" id="PF25876">
    <property type="entry name" value="HH_MFP_RND"/>
    <property type="match status" value="1"/>
</dbReference>
<dbReference type="Proteomes" id="UP001595705">
    <property type="component" value="Unassembled WGS sequence"/>
</dbReference>
<feature type="domain" description="Multidrug resistance protein MdtA-like beta-barrel" evidence="8">
    <location>
        <begin position="211"/>
        <end position="294"/>
    </location>
</feature>
<dbReference type="Gene3D" id="2.40.30.170">
    <property type="match status" value="1"/>
</dbReference>
<dbReference type="InterPro" id="IPR058624">
    <property type="entry name" value="MdtA-like_HH"/>
</dbReference>
<dbReference type="InterPro" id="IPR006143">
    <property type="entry name" value="RND_pump_MFP"/>
</dbReference>
<dbReference type="EMBL" id="JBHRYA010000001">
    <property type="protein sequence ID" value="MFC3714683.1"/>
    <property type="molecule type" value="Genomic_DNA"/>
</dbReference>
<feature type="chain" id="PRO_5045377005" evidence="5">
    <location>
        <begin position="24"/>
        <end position="411"/>
    </location>
</feature>
<dbReference type="PROSITE" id="PS51257">
    <property type="entry name" value="PROKAR_LIPOPROTEIN"/>
    <property type="match status" value="1"/>
</dbReference>
<evidence type="ECO:0000259" key="8">
    <source>
        <dbReference type="Pfam" id="PF25944"/>
    </source>
</evidence>
<name>A0ABV7XHW2_9GAMM</name>
<dbReference type="Gene3D" id="2.40.50.100">
    <property type="match status" value="1"/>
</dbReference>
<feature type="domain" description="Multidrug resistance protein MdtA-like C-terminal permuted SH3" evidence="9">
    <location>
        <begin position="298"/>
        <end position="359"/>
    </location>
</feature>
<feature type="domain" description="Multidrug resistance protein MdtA-like alpha-helical hairpin" evidence="6">
    <location>
        <begin position="105"/>
        <end position="174"/>
    </location>
</feature>
<comment type="caution">
    <text evidence="10">The sequence shown here is derived from an EMBL/GenBank/DDBJ whole genome shotgun (WGS) entry which is preliminary data.</text>
</comment>
<dbReference type="InterPro" id="IPR058625">
    <property type="entry name" value="MdtA-like_BSH"/>
</dbReference>
<gene>
    <name evidence="10" type="ORF">ACFONC_00730</name>
</gene>
<comment type="similarity">
    <text evidence="2">Belongs to the membrane fusion protein (MFP) (TC 8.A.1) family.</text>
</comment>
<dbReference type="InterPro" id="IPR058627">
    <property type="entry name" value="MdtA-like_C"/>
</dbReference>
<dbReference type="PANTHER" id="PTHR30158">
    <property type="entry name" value="ACRA/E-RELATED COMPONENT OF DRUG EFFLUX TRANSPORTER"/>
    <property type="match status" value="1"/>
</dbReference>
<proteinExistence type="inferred from homology"/>
<evidence type="ECO:0000256" key="5">
    <source>
        <dbReference type="SAM" id="SignalP"/>
    </source>
</evidence>
<dbReference type="InterPro" id="IPR058626">
    <property type="entry name" value="MdtA-like_b-barrel"/>
</dbReference>
<keyword evidence="11" id="KW-1185">Reference proteome</keyword>
<dbReference type="SUPFAM" id="SSF111369">
    <property type="entry name" value="HlyD-like secretion proteins"/>
    <property type="match status" value="1"/>
</dbReference>
<dbReference type="RefSeq" id="WP_386741621.1">
    <property type="nucleotide sequence ID" value="NZ_JBHRYA010000001.1"/>
</dbReference>
<evidence type="ECO:0000259" key="9">
    <source>
        <dbReference type="Pfam" id="PF25967"/>
    </source>
</evidence>
<comment type="subcellular location">
    <subcellularLocation>
        <location evidence="1">Cell inner membrane</location>
        <topology evidence="1">Lipid-anchor</topology>
    </subcellularLocation>
</comment>
<evidence type="ECO:0000256" key="1">
    <source>
        <dbReference type="ARBA" id="ARBA00004519"/>
    </source>
</evidence>
<feature type="region of interest" description="Disordered" evidence="4">
    <location>
        <begin position="358"/>
        <end position="411"/>
    </location>
</feature>
<evidence type="ECO:0000256" key="3">
    <source>
        <dbReference type="SAM" id="Coils"/>
    </source>
</evidence>
<feature type="compositionally biased region" description="Low complexity" evidence="4">
    <location>
        <begin position="384"/>
        <end position="399"/>
    </location>
</feature>
<feature type="signal peptide" evidence="5">
    <location>
        <begin position="1"/>
        <end position="23"/>
    </location>
</feature>
<evidence type="ECO:0000256" key="2">
    <source>
        <dbReference type="ARBA" id="ARBA00009477"/>
    </source>
</evidence>
<keyword evidence="5" id="KW-0732">Signal</keyword>
<feature type="domain" description="Multidrug resistance protein MdtA-like barrel-sandwich hybrid" evidence="7">
    <location>
        <begin position="64"/>
        <end position="205"/>
    </location>
</feature>
<reference evidence="11" key="1">
    <citation type="journal article" date="2019" name="Int. J. Syst. Evol. Microbiol.">
        <title>The Global Catalogue of Microorganisms (GCM) 10K type strain sequencing project: providing services to taxonomists for standard genome sequencing and annotation.</title>
        <authorList>
            <consortium name="The Broad Institute Genomics Platform"/>
            <consortium name="The Broad Institute Genome Sequencing Center for Infectious Disease"/>
            <person name="Wu L."/>
            <person name="Ma J."/>
        </authorList>
    </citation>
    <scope>NUCLEOTIDE SEQUENCE [LARGE SCALE GENOMIC DNA]</scope>
    <source>
        <strain evidence="11">KCTC 42441</strain>
    </source>
</reference>
<evidence type="ECO:0000313" key="11">
    <source>
        <dbReference type="Proteomes" id="UP001595705"/>
    </source>
</evidence>
<organism evidence="10 11">
    <name type="scientific">Luteimonas soli</name>
    <dbReference type="NCBI Taxonomy" id="1648966"/>
    <lineage>
        <taxon>Bacteria</taxon>
        <taxon>Pseudomonadati</taxon>
        <taxon>Pseudomonadota</taxon>
        <taxon>Gammaproteobacteria</taxon>
        <taxon>Lysobacterales</taxon>
        <taxon>Lysobacteraceae</taxon>
        <taxon>Luteimonas</taxon>
    </lineage>
</organism>
<feature type="coiled-coil region" evidence="3">
    <location>
        <begin position="105"/>
        <end position="132"/>
    </location>
</feature>
<dbReference type="Pfam" id="PF25944">
    <property type="entry name" value="Beta-barrel_RND"/>
    <property type="match status" value="1"/>
</dbReference>
<dbReference type="PANTHER" id="PTHR30158:SF3">
    <property type="entry name" value="MULTIDRUG EFFLUX PUMP SUBUNIT ACRA-RELATED"/>
    <property type="match status" value="1"/>
</dbReference>
<evidence type="ECO:0000259" key="7">
    <source>
        <dbReference type="Pfam" id="PF25917"/>
    </source>
</evidence>
<dbReference type="Gene3D" id="2.40.420.20">
    <property type="match status" value="1"/>
</dbReference>